<dbReference type="AlphaFoldDB" id="A0A919KHT6"/>
<name>A0A919KHT6_9XANT</name>
<comment type="caution">
    <text evidence="2">The sequence shown here is derived from an EMBL/GenBank/DDBJ whole genome shotgun (WGS) entry which is preliminary data.</text>
</comment>
<dbReference type="SUPFAM" id="SSF56112">
    <property type="entry name" value="Protein kinase-like (PK-like)"/>
    <property type="match status" value="1"/>
</dbReference>
<gene>
    <name evidence="2" type="ORF">GCM10009090_11320</name>
</gene>
<reference evidence="2" key="1">
    <citation type="journal article" date="2014" name="Int. J. Syst. Evol. Microbiol.">
        <title>Complete genome sequence of Corynebacterium casei LMG S-19264T (=DSM 44701T), isolated from a smear-ripened cheese.</title>
        <authorList>
            <consortium name="US DOE Joint Genome Institute (JGI-PGF)"/>
            <person name="Walter F."/>
            <person name="Albersmeier A."/>
            <person name="Kalinowski J."/>
            <person name="Ruckert C."/>
        </authorList>
    </citation>
    <scope>NUCLEOTIDE SEQUENCE</scope>
    <source>
        <strain evidence="2">JCM 13306</strain>
    </source>
</reference>
<keyword evidence="1" id="KW-0812">Transmembrane</keyword>
<protein>
    <recommendedName>
        <fullName evidence="4">Serine/threonine protein phosphatase</fullName>
    </recommendedName>
</protein>
<evidence type="ECO:0000313" key="3">
    <source>
        <dbReference type="Proteomes" id="UP000623958"/>
    </source>
</evidence>
<dbReference type="InterPro" id="IPR011009">
    <property type="entry name" value="Kinase-like_dom_sf"/>
</dbReference>
<organism evidence="2 3">
    <name type="scientific">Xanthomonas boreopolis</name>
    <dbReference type="NCBI Taxonomy" id="86183"/>
    <lineage>
        <taxon>Bacteria</taxon>
        <taxon>Pseudomonadati</taxon>
        <taxon>Pseudomonadota</taxon>
        <taxon>Gammaproteobacteria</taxon>
        <taxon>Lysobacterales</taxon>
        <taxon>Lysobacteraceae</taxon>
        <taxon>Xanthomonas</taxon>
    </lineage>
</organism>
<keyword evidence="1" id="KW-0472">Membrane</keyword>
<evidence type="ECO:0000256" key="1">
    <source>
        <dbReference type="SAM" id="Phobius"/>
    </source>
</evidence>
<dbReference type="Proteomes" id="UP000623958">
    <property type="component" value="Unassembled WGS sequence"/>
</dbReference>
<evidence type="ECO:0000313" key="2">
    <source>
        <dbReference type="EMBL" id="GHH50432.1"/>
    </source>
</evidence>
<keyword evidence="3" id="KW-1185">Reference proteome</keyword>
<sequence>MAEPIVIDGQRAWLKQYGEGGRALALGALTFVSRRLGLDALRPPPHRGGDEARAIEARRLAELRSQDVNVPEVLGHGRAALVLSDNGRSLASCLREADEAGRDALVAKALAAIAEAHRHGAYFGQPLPRNMTYDGQAIGFIDFEEDPLEVMDLEQAQARDWLMFGYGVAKYYDDRLGVLQRMLVDALGEERAPVLAHARAVTGRLQRLARLARRLGRSGRALAHSILVIHAATSLGVLLVAAICLDWFADGELDILNLFV</sequence>
<dbReference type="EMBL" id="BNBA01000006">
    <property type="protein sequence ID" value="GHH50432.1"/>
    <property type="molecule type" value="Genomic_DNA"/>
</dbReference>
<proteinExistence type="predicted"/>
<evidence type="ECO:0008006" key="4">
    <source>
        <dbReference type="Google" id="ProtNLM"/>
    </source>
</evidence>
<reference evidence="2" key="2">
    <citation type="submission" date="2020-09" db="EMBL/GenBank/DDBJ databases">
        <authorList>
            <person name="Sun Q."/>
            <person name="Ohkuma M."/>
        </authorList>
    </citation>
    <scope>NUCLEOTIDE SEQUENCE</scope>
    <source>
        <strain evidence="2">JCM 13306</strain>
    </source>
</reference>
<keyword evidence="1" id="KW-1133">Transmembrane helix</keyword>
<feature type="transmembrane region" description="Helical" evidence="1">
    <location>
        <begin position="221"/>
        <end position="249"/>
    </location>
</feature>
<accession>A0A919KHT6</accession>
<dbReference type="RefSeq" id="WP_140723280.1">
    <property type="nucleotide sequence ID" value="NZ_BNBA01000006.1"/>
</dbReference>